<dbReference type="STRING" id="1538463.B0T36_09525"/>
<keyword evidence="3" id="KW-1185">Reference proteome</keyword>
<comment type="caution">
    <text evidence="2">The sequence shown here is derived from an EMBL/GenBank/DDBJ whole genome shotgun (WGS) entry which is preliminary data.</text>
</comment>
<reference evidence="2 3" key="1">
    <citation type="journal article" date="2016" name="Antonie Van Leeuwenhoek">
        <title>Nocardia donostiensis sp. nov., isolated from human respiratory specimens.</title>
        <authorList>
            <person name="Ercibengoa M."/>
            <person name="Bell M."/>
            <person name="Marimon J.M."/>
            <person name="Humrighouse B."/>
            <person name="Klenk H.P."/>
            <person name="Potter G."/>
            <person name="Perez-Trallero E."/>
        </authorList>
    </citation>
    <scope>NUCLEOTIDE SEQUENCE [LARGE SCALE GENOMIC DNA]</scope>
    <source>
        <strain evidence="2 3">X1655</strain>
    </source>
</reference>
<name>A0A1W0BJZ6_9NOCA</name>
<dbReference type="Pfam" id="PF12680">
    <property type="entry name" value="SnoaL_2"/>
    <property type="match status" value="1"/>
</dbReference>
<dbReference type="PANTHER" id="PTHR41252:SF1">
    <property type="entry name" value="BLR2505 PROTEIN"/>
    <property type="match status" value="1"/>
</dbReference>
<dbReference type="EMBL" id="MUMY01000007">
    <property type="protein sequence ID" value="ONM48973.1"/>
    <property type="molecule type" value="Genomic_DNA"/>
</dbReference>
<dbReference type="Proteomes" id="UP000188836">
    <property type="component" value="Unassembled WGS sequence"/>
</dbReference>
<dbReference type="InterPro" id="IPR037401">
    <property type="entry name" value="SnoaL-like"/>
</dbReference>
<sequence length="131" mass="15085">MWHAFTERDFDRFTAFFTDDAEWLAPANNATAFALEVSSHMIGRTAITDFFANDFPRLFVQDVAITNHGLYAEGDRVIVEHTMSATLANGNPYVNDYCFVFELRDGRIHRVREYLDSSRGFEMIYNEPVAD</sequence>
<dbReference type="AlphaFoldDB" id="A0A1W0BJZ6"/>
<proteinExistence type="predicted"/>
<dbReference type="Gene3D" id="3.10.450.50">
    <property type="match status" value="1"/>
</dbReference>
<evidence type="ECO:0000313" key="2">
    <source>
        <dbReference type="EMBL" id="ONM48973.1"/>
    </source>
</evidence>
<feature type="domain" description="SnoaL-like" evidence="1">
    <location>
        <begin position="2"/>
        <end position="110"/>
    </location>
</feature>
<organism evidence="2 3">
    <name type="scientific">Nocardia donostiensis</name>
    <dbReference type="NCBI Taxonomy" id="1538463"/>
    <lineage>
        <taxon>Bacteria</taxon>
        <taxon>Bacillati</taxon>
        <taxon>Actinomycetota</taxon>
        <taxon>Actinomycetes</taxon>
        <taxon>Mycobacteriales</taxon>
        <taxon>Nocardiaceae</taxon>
        <taxon>Nocardia</taxon>
    </lineage>
</organism>
<protein>
    <submittedName>
        <fullName evidence="2">Ketosteroid isomerase</fullName>
    </submittedName>
</protein>
<dbReference type="InterPro" id="IPR032710">
    <property type="entry name" value="NTF2-like_dom_sf"/>
</dbReference>
<gene>
    <name evidence="2" type="ORF">B0T46_10515</name>
</gene>
<dbReference type="SUPFAM" id="SSF54427">
    <property type="entry name" value="NTF2-like"/>
    <property type="match status" value="1"/>
</dbReference>
<dbReference type="GO" id="GO:0016853">
    <property type="term" value="F:isomerase activity"/>
    <property type="evidence" value="ECO:0007669"/>
    <property type="project" value="UniProtKB-KW"/>
</dbReference>
<evidence type="ECO:0000259" key="1">
    <source>
        <dbReference type="Pfam" id="PF12680"/>
    </source>
</evidence>
<dbReference type="OrthoDB" id="6657864at2"/>
<dbReference type="PANTHER" id="PTHR41252">
    <property type="entry name" value="BLR2505 PROTEIN"/>
    <property type="match status" value="1"/>
</dbReference>
<keyword evidence="2" id="KW-0413">Isomerase</keyword>
<evidence type="ECO:0000313" key="3">
    <source>
        <dbReference type="Proteomes" id="UP000188836"/>
    </source>
</evidence>
<accession>A0A1W0BJZ6</accession>